<feature type="chain" id="PRO_5040905186" description="UrcA family protein" evidence="1">
    <location>
        <begin position="23"/>
        <end position="111"/>
    </location>
</feature>
<dbReference type="RefSeq" id="WP_259963031.1">
    <property type="nucleotide sequence ID" value="NZ_JAOAMV010000007.1"/>
</dbReference>
<dbReference type="Proteomes" id="UP001142648">
    <property type="component" value="Unassembled WGS sequence"/>
</dbReference>
<comment type="caution">
    <text evidence="2">The sequence shown here is derived from an EMBL/GenBank/DDBJ whole genome shotgun (WGS) entry which is preliminary data.</text>
</comment>
<keyword evidence="3" id="KW-1185">Reference proteome</keyword>
<reference evidence="2" key="1">
    <citation type="submission" date="2022-09" db="EMBL/GenBank/DDBJ databases">
        <title>The genome sequence of Tsuneonella sp. YG55.</title>
        <authorList>
            <person name="Liu Y."/>
        </authorList>
    </citation>
    <scope>NUCLEOTIDE SEQUENCE</scope>
    <source>
        <strain evidence="2">YG55</strain>
    </source>
</reference>
<gene>
    <name evidence="2" type="ORF">N0B51_13310</name>
</gene>
<name>A0A9X2W2U3_9SPHN</name>
<evidence type="ECO:0000313" key="2">
    <source>
        <dbReference type="EMBL" id="MCT2559955.1"/>
    </source>
</evidence>
<keyword evidence="1" id="KW-0732">Signal</keyword>
<evidence type="ECO:0000256" key="1">
    <source>
        <dbReference type="SAM" id="SignalP"/>
    </source>
</evidence>
<dbReference type="AlphaFoldDB" id="A0A9X2W2U3"/>
<sequence>MNRFALFGVATAVLAASAPAVAQDDAEAERAFSRAARSFNACLASAATAGGAVVLDDRCLAQESAYRVSGVRLHVARGLSEVDAASATEADIAAGRRIFGAAQARQLASAR</sequence>
<feature type="signal peptide" evidence="1">
    <location>
        <begin position="1"/>
        <end position="22"/>
    </location>
</feature>
<evidence type="ECO:0008006" key="4">
    <source>
        <dbReference type="Google" id="ProtNLM"/>
    </source>
</evidence>
<dbReference type="EMBL" id="JAOAMV010000007">
    <property type="protein sequence ID" value="MCT2559955.1"/>
    <property type="molecule type" value="Genomic_DNA"/>
</dbReference>
<proteinExistence type="predicted"/>
<organism evidence="2 3">
    <name type="scientific">Tsuneonella litorea</name>
    <dbReference type="NCBI Taxonomy" id="2976475"/>
    <lineage>
        <taxon>Bacteria</taxon>
        <taxon>Pseudomonadati</taxon>
        <taxon>Pseudomonadota</taxon>
        <taxon>Alphaproteobacteria</taxon>
        <taxon>Sphingomonadales</taxon>
        <taxon>Erythrobacteraceae</taxon>
        <taxon>Tsuneonella</taxon>
    </lineage>
</organism>
<accession>A0A9X2W2U3</accession>
<protein>
    <recommendedName>
        <fullName evidence="4">UrcA family protein</fullName>
    </recommendedName>
</protein>
<evidence type="ECO:0000313" key="3">
    <source>
        <dbReference type="Proteomes" id="UP001142648"/>
    </source>
</evidence>